<keyword evidence="1" id="KW-0862">Zinc</keyword>
<dbReference type="GO" id="GO:0005634">
    <property type="term" value="C:nucleus"/>
    <property type="evidence" value="ECO:0007669"/>
    <property type="project" value="UniProtKB-SubCell"/>
</dbReference>
<dbReference type="GO" id="GO:0008270">
    <property type="term" value="F:zinc ion binding"/>
    <property type="evidence" value="ECO:0007669"/>
    <property type="project" value="UniProtKB-UniRule"/>
</dbReference>
<dbReference type="Gramene" id="TKW14592">
    <property type="protein sequence ID" value="TKW14592"/>
    <property type="gene ID" value="SEVIR_5G177560v2"/>
</dbReference>
<keyword evidence="1" id="KW-0863">Zinc-finger</keyword>
<dbReference type="PANTHER" id="PTHR31669:SF307">
    <property type="entry name" value="PROTEIN FAR1-RELATED SEQUENCE"/>
    <property type="match status" value="1"/>
</dbReference>
<dbReference type="OMA" id="WILVEHN"/>
<dbReference type="PANTHER" id="PTHR31669">
    <property type="entry name" value="PROTEIN FAR1-RELATED SEQUENCE 10-RELATED"/>
    <property type="match status" value="1"/>
</dbReference>
<evidence type="ECO:0000313" key="3">
    <source>
        <dbReference type="Proteomes" id="UP000298652"/>
    </source>
</evidence>
<dbReference type="GO" id="GO:0006355">
    <property type="term" value="P:regulation of DNA-templated transcription"/>
    <property type="evidence" value="ECO:0007669"/>
    <property type="project" value="UniProtKB-UniRule"/>
</dbReference>
<evidence type="ECO:0000313" key="2">
    <source>
        <dbReference type="EMBL" id="TKW14592.1"/>
    </source>
</evidence>
<gene>
    <name evidence="2" type="ORF">SEVIR_5G177560v2</name>
</gene>
<proteinExistence type="inferred from homology"/>
<keyword evidence="1" id="KW-0479">Metal-binding</keyword>
<comment type="similarity">
    <text evidence="1">Belongs to the FHY3/FAR1 family.</text>
</comment>
<accession>A0A4U6UGU5</accession>
<keyword evidence="1" id="KW-0539">Nucleus</keyword>
<organism evidence="2 3">
    <name type="scientific">Setaria viridis</name>
    <name type="common">Green bristlegrass</name>
    <name type="synonym">Setaria italica subsp. viridis</name>
    <dbReference type="NCBI Taxonomy" id="4556"/>
    <lineage>
        <taxon>Eukaryota</taxon>
        <taxon>Viridiplantae</taxon>
        <taxon>Streptophyta</taxon>
        <taxon>Embryophyta</taxon>
        <taxon>Tracheophyta</taxon>
        <taxon>Spermatophyta</taxon>
        <taxon>Magnoliopsida</taxon>
        <taxon>Liliopsida</taxon>
        <taxon>Poales</taxon>
        <taxon>Poaceae</taxon>
        <taxon>PACMAD clade</taxon>
        <taxon>Panicoideae</taxon>
        <taxon>Panicodae</taxon>
        <taxon>Paniceae</taxon>
        <taxon>Cenchrinae</taxon>
        <taxon>Setaria</taxon>
    </lineage>
</organism>
<comment type="function">
    <text evidence="1">Putative transcription activator involved in regulating light control of development.</text>
</comment>
<dbReference type="AlphaFoldDB" id="A0A4U6UGU5"/>
<dbReference type="InterPro" id="IPR031052">
    <property type="entry name" value="FHY3/FAR1"/>
</dbReference>
<comment type="subcellular location">
    <subcellularLocation>
        <location evidence="1">Nucleus</location>
    </subcellularLocation>
</comment>
<protein>
    <recommendedName>
        <fullName evidence="1">Protein FAR1-RELATED SEQUENCE</fullName>
    </recommendedName>
</protein>
<sequence length="182" mass="21243">MKFADRDSDYIINPVVGTKFDDINEAFQYYNLYSWECRFGIRTNCPAKLRLGRTSDHGWILVEHNFNHELSETYGVFLGKMDNDDPGFKYIFEPDKDGRIKTLMWTNTRSHLQYEHFGDVITFYTTYKTNLYEMPFGMFVGVNNHFQSVLLGGGGSSFRWIFKEFTKLIGGKELETILTGTF</sequence>
<evidence type="ECO:0000256" key="1">
    <source>
        <dbReference type="RuleBase" id="RU367018"/>
    </source>
</evidence>
<keyword evidence="3" id="KW-1185">Reference proteome</keyword>
<dbReference type="Proteomes" id="UP000298652">
    <property type="component" value="Chromosome 5"/>
</dbReference>
<dbReference type="EMBL" id="CM016556">
    <property type="protein sequence ID" value="TKW14592.1"/>
    <property type="molecule type" value="Genomic_DNA"/>
</dbReference>
<reference evidence="2" key="1">
    <citation type="submission" date="2019-03" db="EMBL/GenBank/DDBJ databases">
        <title>WGS assembly of Setaria viridis.</title>
        <authorList>
            <person name="Huang P."/>
            <person name="Jenkins J."/>
            <person name="Grimwood J."/>
            <person name="Barry K."/>
            <person name="Healey A."/>
            <person name="Mamidi S."/>
            <person name="Sreedasyam A."/>
            <person name="Shu S."/>
            <person name="Feldman M."/>
            <person name="Wu J."/>
            <person name="Yu Y."/>
            <person name="Chen C."/>
            <person name="Johnson J."/>
            <person name="Rokhsar D."/>
            <person name="Baxter I."/>
            <person name="Schmutz J."/>
            <person name="Brutnell T."/>
            <person name="Kellogg E."/>
        </authorList>
    </citation>
    <scope>NUCLEOTIDE SEQUENCE [LARGE SCALE GENOMIC DNA]</scope>
</reference>
<name>A0A4U6UGU5_SETVI</name>